<dbReference type="PANTHER" id="PTHR11432">
    <property type="entry name" value="NADH DEHYDROGENASE SUBUNIT 1"/>
    <property type="match status" value="1"/>
</dbReference>
<name>A0ABU2LMK9_9ACTN</name>
<feature type="transmembrane region" description="Helical" evidence="6">
    <location>
        <begin position="237"/>
        <end position="257"/>
    </location>
</feature>
<evidence type="ECO:0000256" key="6">
    <source>
        <dbReference type="SAM" id="Phobius"/>
    </source>
</evidence>
<feature type="transmembrane region" description="Helical" evidence="6">
    <location>
        <begin position="269"/>
        <end position="293"/>
    </location>
</feature>
<feature type="transmembrane region" description="Helical" evidence="6">
    <location>
        <begin position="127"/>
        <end position="147"/>
    </location>
</feature>
<organism evidence="7 8">
    <name type="scientific">Streptomyces millisiae</name>
    <dbReference type="NCBI Taxonomy" id="3075542"/>
    <lineage>
        <taxon>Bacteria</taxon>
        <taxon>Bacillati</taxon>
        <taxon>Actinomycetota</taxon>
        <taxon>Actinomycetes</taxon>
        <taxon>Kitasatosporales</taxon>
        <taxon>Streptomycetaceae</taxon>
        <taxon>Streptomyces</taxon>
    </lineage>
</organism>
<dbReference type="EC" id="1.6.5.9" evidence="7"/>
<dbReference type="RefSeq" id="WP_311597770.1">
    <property type="nucleotide sequence ID" value="NZ_JAVREM010000009.1"/>
</dbReference>
<keyword evidence="8" id="KW-1185">Reference proteome</keyword>
<accession>A0ABU2LMK9</accession>
<comment type="similarity">
    <text evidence="5">Belongs to the complex I subunit 1 family.</text>
</comment>
<keyword evidence="3 6" id="KW-1133">Transmembrane helix</keyword>
<gene>
    <name evidence="7" type="ORF">RNC47_10880</name>
</gene>
<dbReference type="InterPro" id="IPR001694">
    <property type="entry name" value="NADH_UbQ_OxRdtase_su1/FPO"/>
</dbReference>
<feature type="transmembrane region" description="Helical" evidence="6">
    <location>
        <begin position="85"/>
        <end position="106"/>
    </location>
</feature>
<keyword evidence="4 6" id="KW-0472">Membrane</keyword>
<proteinExistence type="inferred from homology"/>
<protein>
    <submittedName>
        <fullName evidence="7">NADH-quinone oxidoreductase subunit H</fullName>
        <ecNumber evidence="7">1.6.5.9</ecNumber>
    </submittedName>
</protein>
<evidence type="ECO:0000256" key="5">
    <source>
        <dbReference type="RuleBase" id="RU000471"/>
    </source>
</evidence>
<evidence type="ECO:0000256" key="1">
    <source>
        <dbReference type="ARBA" id="ARBA00004141"/>
    </source>
</evidence>
<dbReference type="Proteomes" id="UP001183420">
    <property type="component" value="Unassembled WGS sequence"/>
</dbReference>
<feature type="transmembrane region" description="Helical" evidence="6">
    <location>
        <begin position="214"/>
        <end position="231"/>
    </location>
</feature>
<evidence type="ECO:0000313" key="8">
    <source>
        <dbReference type="Proteomes" id="UP001183420"/>
    </source>
</evidence>
<feature type="transmembrane region" description="Helical" evidence="6">
    <location>
        <begin position="54"/>
        <end position="79"/>
    </location>
</feature>
<keyword evidence="7" id="KW-0560">Oxidoreductase</keyword>
<sequence>MAEPAPLWWAVALPPALALAAGVTAALAGAGAGRRPAPLRELARRRRHPVAADTGLRTLGAVLLPVAAVAAAVVLPFGFRSVSDLAVGVVWFNAMGALAWAAVWLAGWGANSALSLIGGYRFLAQGLAYEVPHMLALTTAALGAGSLRVGAVVEAQRGLWFVVWMPVAFAVFLLSAVAMAFQGPFDQPVGRDVAGGAAGEWGGVDRLLFLGGRWLLLVVAAGMAVPLFLGGGHGPWLPAWCWTLGKTAAVLGALLWLRRLLPAVRMDRFTTVAWTVVTPLAVVQALWVSFVVLGR</sequence>
<keyword evidence="5" id="KW-0520">NAD</keyword>
<feature type="transmembrane region" description="Helical" evidence="6">
    <location>
        <begin position="6"/>
        <end position="33"/>
    </location>
</feature>
<dbReference type="GO" id="GO:0050136">
    <property type="term" value="F:NADH dehydrogenase (quinone) (non-electrogenic) activity"/>
    <property type="evidence" value="ECO:0007669"/>
    <property type="project" value="UniProtKB-EC"/>
</dbReference>
<evidence type="ECO:0000256" key="4">
    <source>
        <dbReference type="ARBA" id="ARBA00023136"/>
    </source>
</evidence>
<reference evidence="8" key="1">
    <citation type="submission" date="2023-07" db="EMBL/GenBank/DDBJ databases">
        <title>30 novel species of actinomycetes from the DSMZ collection.</title>
        <authorList>
            <person name="Nouioui I."/>
        </authorList>
    </citation>
    <scope>NUCLEOTIDE SEQUENCE [LARGE SCALE GENOMIC DNA]</scope>
    <source>
        <strain evidence="8">DSM 44918</strain>
    </source>
</reference>
<feature type="transmembrane region" description="Helical" evidence="6">
    <location>
        <begin position="159"/>
        <end position="181"/>
    </location>
</feature>
<evidence type="ECO:0000256" key="2">
    <source>
        <dbReference type="ARBA" id="ARBA00022692"/>
    </source>
</evidence>
<keyword evidence="2 5" id="KW-0812">Transmembrane</keyword>
<comment type="subcellular location">
    <subcellularLocation>
        <location evidence="5">Cell membrane</location>
        <topology evidence="5">Multi-pass membrane protein</topology>
    </subcellularLocation>
    <subcellularLocation>
        <location evidence="1">Membrane</location>
        <topology evidence="1">Multi-pass membrane protein</topology>
    </subcellularLocation>
</comment>
<comment type="caution">
    <text evidence="7">The sequence shown here is derived from an EMBL/GenBank/DDBJ whole genome shotgun (WGS) entry which is preliminary data.</text>
</comment>
<dbReference type="Pfam" id="PF00146">
    <property type="entry name" value="NADHdh"/>
    <property type="match status" value="1"/>
</dbReference>
<dbReference type="EMBL" id="JAVREM010000009">
    <property type="protein sequence ID" value="MDT0318840.1"/>
    <property type="molecule type" value="Genomic_DNA"/>
</dbReference>
<evidence type="ECO:0000256" key="3">
    <source>
        <dbReference type="ARBA" id="ARBA00022989"/>
    </source>
</evidence>
<dbReference type="PANTHER" id="PTHR11432:SF3">
    <property type="entry name" value="NADH-UBIQUINONE OXIDOREDUCTASE CHAIN 1"/>
    <property type="match status" value="1"/>
</dbReference>
<evidence type="ECO:0000313" key="7">
    <source>
        <dbReference type="EMBL" id="MDT0318840.1"/>
    </source>
</evidence>